<reference evidence="3" key="1">
    <citation type="submission" date="2021-11" db="EMBL/GenBank/DDBJ databases">
        <authorList>
            <person name="Schell T."/>
        </authorList>
    </citation>
    <scope>NUCLEOTIDE SEQUENCE</scope>
    <source>
        <strain evidence="3">M5</strain>
    </source>
</reference>
<feature type="domain" description="DDE-1" evidence="2">
    <location>
        <begin position="116"/>
        <end position="203"/>
    </location>
</feature>
<keyword evidence="4" id="KW-1185">Reference proteome</keyword>
<dbReference type="GO" id="GO:0005634">
    <property type="term" value="C:nucleus"/>
    <property type="evidence" value="ECO:0007669"/>
    <property type="project" value="TreeGrafter"/>
</dbReference>
<evidence type="ECO:0000313" key="3">
    <source>
        <dbReference type="EMBL" id="CAH0100555.1"/>
    </source>
</evidence>
<proteinExistence type="predicted"/>
<dbReference type="InterPro" id="IPR004875">
    <property type="entry name" value="DDE_SF_endonuclease_dom"/>
</dbReference>
<evidence type="ECO:0000259" key="2">
    <source>
        <dbReference type="Pfam" id="PF03184"/>
    </source>
</evidence>
<dbReference type="Proteomes" id="UP000789390">
    <property type="component" value="Unassembled WGS sequence"/>
</dbReference>
<feature type="compositionally biased region" description="Basic residues" evidence="1">
    <location>
        <begin position="342"/>
        <end position="360"/>
    </location>
</feature>
<dbReference type="AlphaFoldDB" id="A0A8J2RHG6"/>
<feature type="compositionally biased region" description="Polar residues" evidence="1">
    <location>
        <begin position="248"/>
        <end position="277"/>
    </location>
</feature>
<comment type="caution">
    <text evidence="3">The sequence shown here is derived from an EMBL/GenBank/DDBJ whole genome shotgun (WGS) entry which is preliminary data.</text>
</comment>
<sequence>MRRYPDLSIRKPQATSLSRATSFNVHNVSAFFDNVEEVFSRGITTDRFWNCDESGFTTVQRPTRIIASKGRKQILAVTSAERGTLVTVALAVSSIGTSIPPFFVFPRVHFKQSFLHGAPLGSQGSVNQSGWMIKSGFVLFMKHFIHHVQPSIEHNVVLFLDNHNSHLSITALDLARENGIIMLTFPPRCSHKLQPLDRSVLSRISLYPLATTPSNILSGFRVAGISPFNRFIFNDDTDFAPSFVTDRPQPTSTQKEGSAVQENLSSRTNTNNATSESLTIVEDNCELETNLDLFNVEVDATLDVLEDLTSDIQVLETSHTASIHSQDENGPKEISLEDIRPHPKAGARKSTRHAGGKKRATAIVSDTPEKDRLYAEKEATLDRKTPNQILQDTDLVTAKKIGQIVVLVKNGCNA</sequence>
<gene>
    <name evidence="3" type="ORF">DGAL_LOCUS2813</name>
</gene>
<evidence type="ECO:0000313" key="4">
    <source>
        <dbReference type="Proteomes" id="UP000789390"/>
    </source>
</evidence>
<dbReference type="Pfam" id="PF03184">
    <property type="entry name" value="DDE_1"/>
    <property type="match status" value="1"/>
</dbReference>
<dbReference type="EMBL" id="CAKKLH010000039">
    <property type="protein sequence ID" value="CAH0100555.1"/>
    <property type="molecule type" value="Genomic_DNA"/>
</dbReference>
<evidence type="ECO:0000256" key="1">
    <source>
        <dbReference type="SAM" id="MobiDB-lite"/>
    </source>
</evidence>
<organism evidence="3 4">
    <name type="scientific">Daphnia galeata</name>
    <dbReference type="NCBI Taxonomy" id="27404"/>
    <lineage>
        <taxon>Eukaryota</taxon>
        <taxon>Metazoa</taxon>
        <taxon>Ecdysozoa</taxon>
        <taxon>Arthropoda</taxon>
        <taxon>Crustacea</taxon>
        <taxon>Branchiopoda</taxon>
        <taxon>Diplostraca</taxon>
        <taxon>Cladocera</taxon>
        <taxon>Anomopoda</taxon>
        <taxon>Daphniidae</taxon>
        <taxon>Daphnia</taxon>
    </lineage>
</organism>
<dbReference type="PANTHER" id="PTHR19303">
    <property type="entry name" value="TRANSPOSON"/>
    <property type="match status" value="1"/>
</dbReference>
<dbReference type="OrthoDB" id="6377204at2759"/>
<accession>A0A8J2RHG6</accession>
<dbReference type="PANTHER" id="PTHR19303:SF71">
    <property type="entry name" value="ZINC FINGER PHD-TYPE DOMAIN-CONTAINING PROTEIN"/>
    <property type="match status" value="1"/>
</dbReference>
<feature type="region of interest" description="Disordered" evidence="1">
    <location>
        <begin position="319"/>
        <end position="369"/>
    </location>
</feature>
<feature type="region of interest" description="Disordered" evidence="1">
    <location>
        <begin position="242"/>
        <end position="277"/>
    </location>
</feature>
<protein>
    <recommendedName>
        <fullName evidence="2">DDE-1 domain-containing protein</fullName>
    </recommendedName>
</protein>
<dbReference type="InterPro" id="IPR050863">
    <property type="entry name" value="CenT-Element_Derived"/>
</dbReference>
<name>A0A8J2RHG6_9CRUS</name>
<dbReference type="GO" id="GO:0003677">
    <property type="term" value="F:DNA binding"/>
    <property type="evidence" value="ECO:0007669"/>
    <property type="project" value="TreeGrafter"/>
</dbReference>
<feature type="compositionally biased region" description="Basic and acidic residues" evidence="1">
    <location>
        <begin position="325"/>
        <end position="341"/>
    </location>
</feature>